<comment type="caution">
    <text evidence="1">The sequence shown here is derived from an EMBL/GenBank/DDBJ whole genome shotgun (WGS) entry which is preliminary data.</text>
</comment>
<protein>
    <submittedName>
        <fullName evidence="1">Uncharacterized protein</fullName>
    </submittedName>
</protein>
<organism evidence="1 2">
    <name type="scientific">Rothia kristinae</name>
    <dbReference type="NCBI Taxonomy" id="37923"/>
    <lineage>
        <taxon>Bacteria</taxon>
        <taxon>Bacillati</taxon>
        <taxon>Actinomycetota</taxon>
        <taxon>Actinomycetes</taxon>
        <taxon>Micrococcales</taxon>
        <taxon>Micrococcaceae</taxon>
        <taxon>Rothia</taxon>
    </lineage>
</organism>
<evidence type="ECO:0000313" key="1">
    <source>
        <dbReference type="EMBL" id="OAX67106.1"/>
    </source>
</evidence>
<sequence length="81" mass="8873">MEIFEQDLVVAPESPERIRELAAGLGLSLDLYQPFRDAVGVSQEDFARVLHRAEAKFKLMGARDGPDAGLLHRRRPGSAAG</sequence>
<dbReference type="Proteomes" id="UP000092021">
    <property type="component" value="Unassembled WGS sequence"/>
</dbReference>
<name>A0A657IVN2_9MICC</name>
<dbReference type="EMBL" id="LWGZ01000204">
    <property type="protein sequence ID" value="OAX67106.1"/>
    <property type="molecule type" value="Genomic_DNA"/>
</dbReference>
<accession>A0A657IVN2</accession>
<reference evidence="1 2" key="1">
    <citation type="submission" date="2016-04" db="EMBL/GenBank/DDBJ databases">
        <title>Identification of putative biosynthetic pathways for the production of bioactive secondary metabolites by the marine actinomycete Kocuria kristinae RUTW2-3.</title>
        <authorList>
            <person name="Waterworth S.C."/>
            <person name="Walmsley T.A."/>
            <person name="Matongo T."/>
            <person name="Davies-Coleman M.T."/>
            <person name="Dorrington R.A."/>
        </authorList>
    </citation>
    <scope>NUCLEOTIDE SEQUENCE [LARGE SCALE GENOMIC DNA]</scope>
    <source>
        <strain evidence="1 2">RUTW4-5</strain>
    </source>
</reference>
<proteinExistence type="predicted"/>
<evidence type="ECO:0000313" key="2">
    <source>
        <dbReference type="Proteomes" id="UP000092021"/>
    </source>
</evidence>
<gene>
    <name evidence="1" type="ORF">A5N15_02395</name>
</gene>
<dbReference type="AlphaFoldDB" id="A0A657IVN2"/>